<dbReference type="PANTHER" id="PTHR43327:SF2">
    <property type="entry name" value="MODULATOR OF FTSH PROTEASE HFLK"/>
    <property type="match status" value="1"/>
</dbReference>
<dbReference type="InterPro" id="IPR050710">
    <property type="entry name" value="Band7/mec-2_domain"/>
</dbReference>
<dbReference type="SUPFAM" id="SSF117892">
    <property type="entry name" value="Band 7/SPFH domain"/>
    <property type="match status" value="1"/>
</dbReference>
<evidence type="ECO:0000256" key="5">
    <source>
        <dbReference type="ARBA" id="ARBA00023136"/>
    </source>
</evidence>
<gene>
    <name evidence="8" type="ORF">PM10SUCC1_15340</name>
</gene>
<keyword evidence="3 6" id="KW-0812">Transmembrane</keyword>
<evidence type="ECO:0000256" key="4">
    <source>
        <dbReference type="ARBA" id="ARBA00022989"/>
    </source>
</evidence>
<dbReference type="Proteomes" id="UP001144471">
    <property type="component" value="Unassembled WGS sequence"/>
</dbReference>
<dbReference type="Pfam" id="PF01145">
    <property type="entry name" value="Band_7"/>
    <property type="match status" value="1"/>
</dbReference>
<comment type="caution">
    <text evidence="8">The sequence shown here is derived from an EMBL/GenBank/DDBJ whole genome shotgun (WGS) entry which is preliminary data.</text>
</comment>
<evidence type="ECO:0000259" key="7">
    <source>
        <dbReference type="SMART" id="SM00244"/>
    </source>
</evidence>
<keyword evidence="9" id="KW-1185">Reference proteome</keyword>
<dbReference type="InterPro" id="IPR010201">
    <property type="entry name" value="HflK"/>
</dbReference>
<comment type="subunit">
    <text evidence="6">HflC and HflK may interact to form a multimeric complex.</text>
</comment>
<evidence type="ECO:0000313" key="9">
    <source>
        <dbReference type="Proteomes" id="UP001144471"/>
    </source>
</evidence>
<dbReference type="RefSeq" id="WP_281834886.1">
    <property type="nucleotide sequence ID" value="NZ_BSDY01000006.1"/>
</dbReference>
<dbReference type="PANTHER" id="PTHR43327">
    <property type="entry name" value="STOMATIN-LIKE PROTEIN 2, MITOCHONDRIAL"/>
    <property type="match status" value="1"/>
</dbReference>
<reference evidence="8" key="1">
    <citation type="submission" date="2022-12" db="EMBL/GenBank/DDBJ databases">
        <title>Reference genome sequencing for broad-spectrum identification of bacterial and archaeal isolates by mass spectrometry.</title>
        <authorList>
            <person name="Sekiguchi Y."/>
            <person name="Tourlousse D.M."/>
        </authorList>
    </citation>
    <scope>NUCLEOTIDE SEQUENCE</scope>
    <source>
        <strain evidence="8">10succ1</strain>
    </source>
</reference>
<dbReference type="CDD" id="cd03404">
    <property type="entry name" value="SPFH_HflK"/>
    <property type="match status" value="1"/>
</dbReference>
<comment type="subcellular location">
    <subcellularLocation>
        <location evidence="1 6">Membrane</location>
    </subcellularLocation>
</comment>
<dbReference type="Gene3D" id="3.30.479.30">
    <property type="entry name" value="Band 7 domain"/>
    <property type="match status" value="1"/>
</dbReference>
<dbReference type="EMBL" id="BSDY01000006">
    <property type="protein sequence ID" value="GLI56020.1"/>
    <property type="molecule type" value="Genomic_DNA"/>
</dbReference>
<name>A0A9W6GKU8_9FUSO</name>
<dbReference type="SMART" id="SM00244">
    <property type="entry name" value="PHB"/>
    <property type="match status" value="1"/>
</dbReference>
<evidence type="ECO:0000256" key="2">
    <source>
        <dbReference type="ARBA" id="ARBA00006971"/>
    </source>
</evidence>
<evidence type="ECO:0000313" key="8">
    <source>
        <dbReference type="EMBL" id="GLI56020.1"/>
    </source>
</evidence>
<dbReference type="InterPro" id="IPR001107">
    <property type="entry name" value="Band_7"/>
</dbReference>
<keyword evidence="5 6" id="KW-0472">Membrane</keyword>
<sequence>MANDMYTVEDLKEFINHHLRFFRKITLLPILVIYLLTGIFQVGPDQEAVLLLFGKYEKTVGPGIHWYFPRPVGRRIKVKTTKVYRVEVGFRTVDIGPPAKYQDISKESLMLTGDENIIDLDFSVQYKIVNLRDYLFKVKNPGSTIISAAEASMRQVVGMFEIDESLTEGKSNIQILTKEKLQEILDIYGIGIQVLNVQLQDVQPPKPVLQAFKDVASAREDRIRYINEANGYANDVIPKARGQAKKAVNEALAYKERRIREANGDVARFLKLYENYKLGEEVTKTRLYLENLEKNLKNTDKVIIDSEVKSGVLNLIQGEVRANEKSN</sequence>
<feature type="transmembrane region" description="Helical" evidence="6">
    <location>
        <begin position="21"/>
        <end position="40"/>
    </location>
</feature>
<evidence type="ECO:0000256" key="6">
    <source>
        <dbReference type="RuleBase" id="RU364113"/>
    </source>
</evidence>
<dbReference type="InterPro" id="IPR036013">
    <property type="entry name" value="Band_7/SPFH_dom_sf"/>
</dbReference>
<dbReference type="AlphaFoldDB" id="A0A9W6GKU8"/>
<comment type="function">
    <text evidence="6">HflC and HflK could encode or regulate a protease.</text>
</comment>
<organism evidence="8 9">
    <name type="scientific">Propionigenium maris DSM 9537</name>
    <dbReference type="NCBI Taxonomy" id="1123000"/>
    <lineage>
        <taxon>Bacteria</taxon>
        <taxon>Fusobacteriati</taxon>
        <taxon>Fusobacteriota</taxon>
        <taxon>Fusobacteriia</taxon>
        <taxon>Fusobacteriales</taxon>
        <taxon>Fusobacteriaceae</taxon>
        <taxon>Propionigenium</taxon>
    </lineage>
</organism>
<evidence type="ECO:0000256" key="1">
    <source>
        <dbReference type="ARBA" id="ARBA00004370"/>
    </source>
</evidence>
<protein>
    <recommendedName>
        <fullName evidence="6">Protein HflK</fullName>
    </recommendedName>
</protein>
<feature type="domain" description="Band 7" evidence="7">
    <location>
        <begin position="37"/>
        <end position="216"/>
    </location>
</feature>
<dbReference type="GO" id="GO:0016020">
    <property type="term" value="C:membrane"/>
    <property type="evidence" value="ECO:0007669"/>
    <property type="project" value="UniProtKB-SubCell"/>
</dbReference>
<evidence type="ECO:0000256" key="3">
    <source>
        <dbReference type="ARBA" id="ARBA00022692"/>
    </source>
</evidence>
<proteinExistence type="inferred from homology"/>
<comment type="similarity">
    <text evidence="2 6">Belongs to the band 7/mec-2 family. HflK subfamily.</text>
</comment>
<accession>A0A9W6GKU8</accession>
<keyword evidence="4 6" id="KW-1133">Transmembrane helix</keyword>
<dbReference type="NCBIfam" id="TIGR01933">
    <property type="entry name" value="hflK"/>
    <property type="match status" value="1"/>
</dbReference>